<dbReference type="PANTHER" id="PTHR28047:SF5">
    <property type="entry name" value="PROTEIN DCG1"/>
    <property type="match status" value="1"/>
</dbReference>
<dbReference type="Pfam" id="PF01177">
    <property type="entry name" value="Asp_Glu_race"/>
    <property type="match status" value="1"/>
</dbReference>
<dbReference type="InterPro" id="IPR053714">
    <property type="entry name" value="Iso_Racemase_Enz_sf"/>
</dbReference>
<comment type="similarity">
    <text evidence="1">Belongs to the HyuE racemase family.</text>
</comment>
<name>A0A840CJV5_9RHOB</name>
<dbReference type="AlphaFoldDB" id="A0A840CJV5"/>
<dbReference type="EC" id="5.1.99.3" evidence="2"/>
<proteinExistence type="inferred from homology"/>
<evidence type="ECO:0000256" key="1">
    <source>
        <dbReference type="ARBA" id="ARBA00038414"/>
    </source>
</evidence>
<sequence>MTIVFINPNSTQAMTRAMLASARAAVPGAAFEGWTSTGGPAAIEGPQDGDRAVPPLLHLVQKASDDGAAAIVIGCFDDTGLAEARALAACPVIGIGQAAYHLAALAGARFSVVTTLSVSVPILENNIRSYGLSGALVRVRASGVRVLDLEDNPAEAAPRVLAEMRRAVEMDGVESVVLGCAGMVTLLETARAEMPVNVIDGVEAAARLAWALSMVRQ</sequence>
<accession>A0A840CJV5</accession>
<evidence type="ECO:0000313" key="3">
    <source>
        <dbReference type="Proteomes" id="UP000585681"/>
    </source>
</evidence>
<evidence type="ECO:0000313" key="2">
    <source>
        <dbReference type="EMBL" id="MBB4023459.1"/>
    </source>
</evidence>
<dbReference type="InterPro" id="IPR015942">
    <property type="entry name" value="Asp/Glu/hydantoin_racemase"/>
</dbReference>
<dbReference type="GO" id="GO:0047653">
    <property type="term" value="F:allantoin racemase activity"/>
    <property type="evidence" value="ECO:0007669"/>
    <property type="project" value="UniProtKB-EC"/>
</dbReference>
<keyword evidence="2" id="KW-0413">Isomerase</keyword>
<dbReference type="PANTHER" id="PTHR28047">
    <property type="entry name" value="PROTEIN DCG1"/>
    <property type="match status" value="1"/>
</dbReference>
<protein>
    <submittedName>
        <fullName evidence="2">Allantoin racemase</fullName>
        <ecNumber evidence="2">5.1.99.3</ecNumber>
    </submittedName>
</protein>
<dbReference type="Gene3D" id="3.40.50.12500">
    <property type="match status" value="1"/>
</dbReference>
<organism evidence="2 3">
    <name type="scientific">Actibacterium naphthalenivorans</name>
    <dbReference type="NCBI Taxonomy" id="1614693"/>
    <lineage>
        <taxon>Bacteria</taxon>
        <taxon>Pseudomonadati</taxon>
        <taxon>Pseudomonadota</taxon>
        <taxon>Alphaproteobacteria</taxon>
        <taxon>Rhodobacterales</taxon>
        <taxon>Roseobacteraceae</taxon>
        <taxon>Actibacterium</taxon>
    </lineage>
</organism>
<comment type="caution">
    <text evidence="2">The sequence shown here is derived from an EMBL/GenBank/DDBJ whole genome shotgun (WGS) entry which is preliminary data.</text>
</comment>
<dbReference type="InterPro" id="IPR052186">
    <property type="entry name" value="Hydantoin_racemase-like"/>
</dbReference>
<dbReference type="EMBL" id="JACIEQ010000005">
    <property type="protein sequence ID" value="MBB4023459.1"/>
    <property type="molecule type" value="Genomic_DNA"/>
</dbReference>
<gene>
    <name evidence="2" type="ORF">GGR17_003288</name>
</gene>
<dbReference type="GO" id="GO:0047661">
    <property type="term" value="F:amino-acid racemase activity"/>
    <property type="evidence" value="ECO:0007669"/>
    <property type="project" value="InterPro"/>
</dbReference>
<dbReference type="RefSeq" id="WP_054539628.1">
    <property type="nucleotide sequence ID" value="NZ_JACIEQ010000005.1"/>
</dbReference>
<reference evidence="2" key="1">
    <citation type="submission" date="2020-08" db="EMBL/GenBank/DDBJ databases">
        <title>Genomic Encyclopedia of Type Strains, Phase IV (KMG-IV): sequencing the most valuable type-strain genomes for metagenomic binning, comparative biology and taxonomic classification.</title>
        <authorList>
            <person name="Goeker M."/>
        </authorList>
    </citation>
    <scope>NUCLEOTIDE SEQUENCE [LARGE SCALE GENOMIC DNA]</scope>
    <source>
        <strain evidence="2">DSM 105040</strain>
    </source>
</reference>
<dbReference type="Proteomes" id="UP000585681">
    <property type="component" value="Unassembled WGS sequence"/>
</dbReference>
<keyword evidence="3" id="KW-1185">Reference proteome</keyword>